<sequence length="368" mass="39448">MKIARWSLEFYRLPYLRQVVWANAVEDSGLYALLRIASEDGHAGLAEGTVKATWSGVSPASLCASLQDLVMPAVAAIDVGDPQAVRAALAPIPENRMAKGMLESACAMLRAAAAGRPLWQCWNGSREVEVSWTVTRQPPEVMAREAAEVAERHGIRAFKVKGGQGMDTDRRALRAIRRVLGDGARLSVDANSAYGRDEAAAYLRLLEEEGVQAAEDPCALRPDRHFEALQQGTRLPIIVDSACTTTAEAALFLERGARALSAKPGRIGMGEAQAMQALAVAHGARIATGIYAESALGTLVNLQQAAAVPEADSAFPAEQTFFLTLAEQVVAGTPVIRQGRVALPASAGSDDWLDPERLARYRLAWPRV</sequence>
<dbReference type="Gene3D" id="3.20.20.120">
    <property type="entry name" value="Enolase-like C-terminal domain"/>
    <property type="match status" value="1"/>
</dbReference>
<keyword evidence="3" id="KW-0413">Isomerase</keyword>
<dbReference type="SFLD" id="SFLDG00180">
    <property type="entry name" value="muconate_cycloisomerase"/>
    <property type="match status" value="1"/>
</dbReference>
<dbReference type="SUPFAM" id="SSF54826">
    <property type="entry name" value="Enolase N-terminal domain-like"/>
    <property type="match status" value="1"/>
</dbReference>
<dbReference type="SFLD" id="SFLDS00001">
    <property type="entry name" value="Enolase"/>
    <property type="match status" value="1"/>
</dbReference>
<dbReference type="GO" id="GO:0016853">
    <property type="term" value="F:isomerase activity"/>
    <property type="evidence" value="ECO:0007669"/>
    <property type="project" value="UniProtKB-KW"/>
</dbReference>
<dbReference type="RefSeq" id="WP_124081313.1">
    <property type="nucleotide sequence ID" value="NZ_UWPJ01000029.1"/>
</dbReference>
<feature type="domain" description="Mandelate racemase/muconate lactonizing enzyme C-terminal" evidence="2">
    <location>
        <begin position="139"/>
        <end position="236"/>
    </location>
</feature>
<dbReference type="InterPro" id="IPR029065">
    <property type="entry name" value="Enolase_C-like"/>
</dbReference>
<proteinExistence type="predicted"/>
<organism evidence="3 4">
    <name type="scientific">Pigmentiphaga humi</name>
    <dbReference type="NCBI Taxonomy" id="2478468"/>
    <lineage>
        <taxon>Bacteria</taxon>
        <taxon>Pseudomonadati</taxon>
        <taxon>Pseudomonadota</taxon>
        <taxon>Betaproteobacteria</taxon>
        <taxon>Burkholderiales</taxon>
        <taxon>Alcaligenaceae</taxon>
        <taxon>Pigmentiphaga</taxon>
    </lineage>
</organism>
<dbReference type="InterPro" id="IPR029017">
    <property type="entry name" value="Enolase-like_N"/>
</dbReference>
<name>A0A3P4B623_9BURK</name>
<accession>A0A3P4B623</accession>
<evidence type="ECO:0000313" key="3">
    <source>
        <dbReference type="EMBL" id="VCU71727.1"/>
    </source>
</evidence>
<protein>
    <submittedName>
        <fullName evidence="3">L-Ala-D/L-Glu epimerase</fullName>
        <ecNumber evidence="3">5.1.1.-</ecNumber>
    </submittedName>
</protein>
<dbReference type="SMART" id="SM00922">
    <property type="entry name" value="MR_MLE"/>
    <property type="match status" value="1"/>
</dbReference>
<dbReference type="OrthoDB" id="9775391at2"/>
<keyword evidence="1" id="KW-0479">Metal-binding</keyword>
<dbReference type="EMBL" id="UWPJ01000029">
    <property type="protein sequence ID" value="VCU71727.1"/>
    <property type="molecule type" value="Genomic_DNA"/>
</dbReference>
<dbReference type="Pfam" id="PF13378">
    <property type="entry name" value="MR_MLE_C"/>
    <property type="match status" value="1"/>
</dbReference>
<dbReference type="Proteomes" id="UP000277294">
    <property type="component" value="Unassembled WGS sequence"/>
</dbReference>
<evidence type="ECO:0000259" key="2">
    <source>
        <dbReference type="SMART" id="SM00922"/>
    </source>
</evidence>
<keyword evidence="4" id="KW-1185">Reference proteome</keyword>
<reference evidence="3 4" key="1">
    <citation type="submission" date="2018-10" db="EMBL/GenBank/DDBJ databases">
        <authorList>
            <person name="Criscuolo A."/>
        </authorList>
    </citation>
    <scope>NUCLEOTIDE SEQUENCE [LARGE SCALE GENOMIC DNA]</scope>
    <source>
        <strain evidence="3">DnA1</strain>
    </source>
</reference>
<dbReference type="Gene3D" id="3.30.390.10">
    <property type="entry name" value="Enolase-like, N-terminal domain"/>
    <property type="match status" value="1"/>
</dbReference>
<evidence type="ECO:0000256" key="1">
    <source>
        <dbReference type="ARBA" id="ARBA00022723"/>
    </source>
</evidence>
<gene>
    <name evidence="3" type="ORF">PIGHUM_03815</name>
</gene>
<dbReference type="InterPro" id="IPR013342">
    <property type="entry name" value="Mandelate_racemase_C"/>
</dbReference>
<dbReference type="EC" id="5.1.1.-" evidence="3"/>
<evidence type="ECO:0000313" key="4">
    <source>
        <dbReference type="Proteomes" id="UP000277294"/>
    </source>
</evidence>
<dbReference type="InterPro" id="IPR036849">
    <property type="entry name" value="Enolase-like_C_sf"/>
</dbReference>
<dbReference type="SUPFAM" id="SSF51604">
    <property type="entry name" value="Enolase C-terminal domain-like"/>
    <property type="match status" value="1"/>
</dbReference>
<dbReference type="AlphaFoldDB" id="A0A3P4B623"/>
<dbReference type="GO" id="GO:0046872">
    <property type="term" value="F:metal ion binding"/>
    <property type="evidence" value="ECO:0007669"/>
    <property type="project" value="UniProtKB-KW"/>
</dbReference>
<dbReference type="PANTHER" id="PTHR48073">
    <property type="entry name" value="O-SUCCINYLBENZOATE SYNTHASE-RELATED"/>
    <property type="match status" value="1"/>
</dbReference>
<dbReference type="PANTHER" id="PTHR48073:SF2">
    <property type="entry name" value="O-SUCCINYLBENZOATE SYNTHASE"/>
    <property type="match status" value="1"/>
</dbReference>